<dbReference type="EMBL" id="LT960552">
    <property type="protein sequence ID" value="SOK59020.1"/>
    <property type="molecule type" value="Genomic_DNA"/>
</dbReference>
<evidence type="ECO:0000313" key="2">
    <source>
        <dbReference type="Proteomes" id="UP000241364"/>
    </source>
</evidence>
<evidence type="ECO:0000313" key="1">
    <source>
        <dbReference type="EMBL" id="SOK59020.1"/>
    </source>
</evidence>
<sequence>MPSLLTNGFVNFITVNNNKGRRRMSENIKTDSLNYNLKPSQVFEAMQVADIVGDSLMIWGSPGIGKSAIARQYAKEMYPLYKDNVGQLEFLLQRAQNEDDTLVTMNDYLDFKNSLLDQETNFIDFRLSQIEPSDLRGIPIPVKMYYDLAGNQILESELDKHPIYQTDTSVVWAAPDILKLNPSWKGVILFDEINSAMPIVQAASYQLILDRCVGELILPSTALILAAGNRETDGGVTFSLATPLRDRMTHVEMIPDYMDWIENYAIPNRLNAGTIAYIKETGSKNFNTLSPKDTSHSGGSSPRSWTRVSEIETVRKQLGTSSQVYKALIAGRVGNIAAIDYVTYIENMAGLPDVMDIMNGLVTDFSEHVEEISKNYFIVLNLVYKIIEFFSKKVEGSITLEQWRSYCTNFLTFIDTNFASTQTELIVHAVRTFTDANVNISYAEVPVFKSFVTKYGPLLRKCRTIK</sequence>
<proteinExistence type="predicted"/>
<name>A0A2C9CYV5_9CAUD</name>
<dbReference type="Proteomes" id="UP000241364">
    <property type="component" value="Chromosome i"/>
</dbReference>
<gene>
    <name evidence="1" type="primary">g212</name>
</gene>
<reference evidence="2" key="1">
    <citation type="submission" date="2017-10" db="EMBL/GenBank/DDBJ databases">
        <authorList>
            <person name="Skurnik M."/>
        </authorList>
    </citation>
    <scope>NUCLEOTIDE SEQUENCE [LARGE SCALE GENOMIC DNA]</scope>
    <source>
        <strain evidence="2">fHe-Yen9-03</strain>
    </source>
</reference>
<dbReference type="Gene3D" id="3.40.50.300">
    <property type="entry name" value="P-loop containing nucleotide triphosphate hydrolases"/>
    <property type="match status" value="1"/>
</dbReference>
<dbReference type="InterPro" id="IPR027417">
    <property type="entry name" value="P-loop_NTPase"/>
</dbReference>
<organism evidence="1 2">
    <name type="scientific">Yersinia phage fHe-Yen9-03</name>
    <dbReference type="NCBI Taxonomy" id="2052743"/>
    <lineage>
        <taxon>Viruses</taxon>
        <taxon>Duplodnaviria</taxon>
        <taxon>Heunggongvirae</taxon>
        <taxon>Uroviricota</taxon>
        <taxon>Caudoviricetes</taxon>
        <taxon>Eneladusvirus</taxon>
        <taxon>Eneladusvirus Yen904</taxon>
    </lineage>
</organism>
<protein>
    <submittedName>
        <fullName evidence="1">Sll7029 protein</fullName>
    </submittedName>
</protein>
<accession>A0A2C9CYV5</accession>
<dbReference type="SUPFAM" id="SSF52540">
    <property type="entry name" value="P-loop containing nucleoside triphosphate hydrolases"/>
    <property type="match status" value="1"/>
</dbReference>